<reference evidence="2 3" key="1">
    <citation type="submission" date="2016-04" db="EMBL/GenBank/DDBJ databases">
        <title>A degradative enzymes factory behind the ericoid mycorrhizal symbiosis.</title>
        <authorList>
            <consortium name="DOE Joint Genome Institute"/>
            <person name="Martino E."/>
            <person name="Morin E."/>
            <person name="Grelet G."/>
            <person name="Kuo A."/>
            <person name="Kohler A."/>
            <person name="Daghino S."/>
            <person name="Barry K."/>
            <person name="Choi C."/>
            <person name="Cichocki N."/>
            <person name="Clum A."/>
            <person name="Copeland A."/>
            <person name="Hainaut M."/>
            <person name="Haridas S."/>
            <person name="Labutti K."/>
            <person name="Lindquist E."/>
            <person name="Lipzen A."/>
            <person name="Khouja H.-R."/>
            <person name="Murat C."/>
            <person name="Ohm R."/>
            <person name="Olson A."/>
            <person name="Spatafora J."/>
            <person name="Veneault-Fourrey C."/>
            <person name="Henrissat B."/>
            <person name="Grigoriev I."/>
            <person name="Martin F."/>
            <person name="Perotto S."/>
        </authorList>
    </citation>
    <scope>NUCLEOTIDE SEQUENCE [LARGE SCALE GENOMIC DNA]</scope>
    <source>
        <strain evidence="2 3">F</strain>
    </source>
</reference>
<feature type="compositionally biased region" description="Basic and acidic residues" evidence="1">
    <location>
        <begin position="82"/>
        <end position="99"/>
    </location>
</feature>
<sequence length="184" mass="20969">LKVLKTFSEKDSSQLQSRTQLHHRGKVFTHLPLRDILETPATKPTSATMAWKSKSSMSSKAFKPPSGGSNPEMQQGSSMFKEFNEAKRARLAEEARRDTYNPNAEPTGRMKKVQEKLDKKERKRAQKREKKQKGSCNIMGWEVKRDFGLLELIARERTCNKNTDCGVELCSCDSVLDSFGTRNR</sequence>
<keyword evidence="3" id="KW-1185">Reference proteome</keyword>
<evidence type="ECO:0000313" key="2">
    <source>
        <dbReference type="EMBL" id="PMD30301.1"/>
    </source>
</evidence>
<proteinExistence type="predicted"/>
<name>A0A2J6QVL4_HYAVF</name>
<dbReference type="Proteomes" id="UP000235786">
    <property type="component" value="Unassembled WGS sequence"/>
</dbReference>
<organism evidence="2 3">
    <name type="scientific">Hyaloscypha variabilis (strain UAMH 11265 / GT02V1 / F)</name>
    <name type="common">Meliniomyces variabilis</name>
    <dbReference type="NCBI Taxonomy" id="1149755"/>
    <lineage>
        <taxon>Eukaryota</taxon>
        <taxon>Fungi</taxon>
        <taxon>Dikarya</taxon>
        <taxon>Ascomycota</taxon>
        <taxon>Pezizomycotina</taxon>
        <taxon>Leotiomycetes</taxon>
        <taxon>Helotiales</taxon>
        <taxon>Hyaloscyphaceae</taxon>
        <taxon>Hyaloscypha</taxon>
        <taxon>Hyaloscypha variabilis</taxon>
    </lineage>
</organism>
<feature type="compositionally biased region" description="Low complexity" evidence="1">
    <location>
        <begin position="45"/>
        <end position="61"/>
    </location>
</feature>
<dbReference type="AlphaFoldDB" id="A0A2J6QVL4"/>
<dbReference type="EMBL" id="KZ613968">
    <property type="protein sequence ID" value="PMD30301.1"/>
    <property type="molecule type" value="Genomic_DNA"/>
</dbReference>
<feature type="non-terminal residue" evidence="2">
    <location>
        <position position="1"/>
    </location>
</feature>
<feature type="compositionally biased region" description="Polar residues" evidence="1">
    <location>
        <begin position="67"/>
        <end position="78"/>
    </location>
</feature>
<gene>
    <name evidence="2" type="ORF">L207DRAFT_614720</name>
</gene>
<feature type="compositionally biased region" description="Basic residues" evidence="1">
    <location>
        <begin position="121"/>
        <end position="133"/>
    </location>
</feature>
<feature type="region of interest" description="Disordered" evidence="1">
    <location>
        <begin position="39"/>
        <end position="133"/>
    </location>
</feature>
<evidence type="ECO:0000313" key="3">
    <source>
        <dbReference type="Proteomes" id="UP000235786"/>
    </source>
</evidence>
<accession>A0A2J6QVL4</accession>
<evidence type="ECO:0000256" key="1">
    <source>
        <dbReference type="SAM" id="MobiDB-lite"/>
    </source>
</evidence>
<protein>
    <submittedName>
        <fullName evidence="2">Uncharacterized protein</fullName>
    </submittedName>
</protein>